<evidence type="ECO:0000313" key="1">
    <source>
        <dbReference type="EMBL" id="MFC7063565.1"/>
    </source>
</evidence>
<evidence type="ECO:0000313" key="2">
    <source>
        <dbReference type="Proteomes" id="UP001596410"/>
    </source>
</evidence>
<name>A0ABW2EMQ2_9BACI</name>
<gene>
    <name evidence="1" type="ORF">ACFQIC_17275</name>
</gene>
<organism evidence="1 2">
    <name type="scientific">Halobacillus seohaensis</name>
    <dbReference type="NCBI Taxonomy" id="447421"/>
    <lineage>
        <taxon>Bacteria</taxon>
        <taxon>Bacillati</taxon>
        <taxon>Bacillota</taxon>
        <taxon>Bacilli</taxon>
        <taxon>Bacillales</taxon>
        <taxon>Bacillaceae</taxon>
        <taxon>Halobacillus</taxon>
    </lineage>
</organism>
<proteinExistence type="predicted"/>
<sequence length="64" mass="7370">MDREWLHDQVISVKGQITSGTLKFKCRDDYFLDQLDRVKQCEDGLVDTNTVSPTLLSLIQTINK</sequence>
<dbReference type="RefSeq" id="WP_204711500.1">
    <property type="nucleotide sequence ID" value="NZ_JBHSZV010000049.1"/>
</dbReference>
<dbReference type="EMBL" id="JBHSZV010000049">
    <property type="protein sequence ID" value="MFC7063565.1"/>
    <property type="molecule type" value="Genomic_DNA"/>
</dbReference>
<protein>
    <submittedName>
        <fullName evidence="1">Uncharacterized protein</fullName>
    </submittedName>
</protein>
<accession>A0ABW2EMQ2</accession>
<keyword evidence="2" id="KW-1185">Reference proteome</keyword>
<dbReference type="Proteomes" id="UP001596410">
    <property type="component" value="Unassembled WGS sequence"/>
</dbReference>
<comment type="caution">
    <text evidence="1">The sequence shown here is derived from an EMBL/GenBank/DDBJ whole genome shotgun (WGS) entry which is preliminary data.</text>
</comment>
<reference evidence="2" key="1">
    <citation type="journal article" date="2019" name="Int. J. Syst. Evol. Microbiol.">
        <title>The Global Catalogue of Microorganisms (GCM) 10K type strain sequencing project: providing services to taxonomists for standard genome sequencing and annotation.</title>
        <authorList>
            <consortium name="The Broad Institute Genomics Platform"/>
            <consortium name="The Broad Institute Genome Sequencing Center for Infectious Disease"/>
            <person name="Wu L."/>
            <person name="Ma J."/>
        </authorList>
    </citation>
    <scope>NUCLEOTIDE SEQUENCE [LARGE SCALE GENOMIC DNA]</scope>
    <source>
        <strain evidence="2">CGMCC 4.1621</strain>
    </source>
</reference>